<dbReference type="SUPFAM" id="SSF51120">
    <property type="entry name" value="beta-Roll"/>
    <property type="match status" value="1"/>
</dbReference>
<evidence type="ECO:0000256" key="1">
    <source>
        <dbReference type="ARBA" id="ARBA00004613"/>
    </source>
</evidence>
<accession>A0A4V3DVH3</accession>
<proteinExistence type="predicted"/>
<dbReference type="AlphaFoldDB" id="A0A4V3DVH3"/>
<keyword evidence="2" id="KW-0964">Secreted</keyword>
<sequence length="211" mass="22327">MTLVTNRTKPGYPPGPILGPDVFVGSSKDDLVYAAHISTPYHADAFKPIDTLLFGMGGNDTLIGGKRNDELYGGDGNDRLFGRNGDDQLFGEDGNDVLSGGAGNDLLRGGRGADTLTGGAGCDIFAWRVDEWGGTDHITDFRPGEDKLALQGIKCAKQLSLSFDGRHTTLAILAPSGEAVQSIVIEHVDLLDGQSEAEALRRLIMQGALDV</sequence>
<dbReference type="InterPro" id="IPR050557">
    <property type="entry name" value="RTX_toxin/Mannuronan_C5-epim"/>
</dbReference>
<dbReference type="Gene3D" id="2.150.10.10">
    <property type="entry name" value="Serralysin-like metalloprotease, C-terminal"/>
    <property type="match status" value="2"/>
</dbReference>
<dbReference type="GO" id="GO:0005509">
    <property type="term" value="F:calcium ion binding"/>
    <property type="evidence" value="ECO:0007669"/>
    <property type="project" value="InterPro"/>
</dbReference>
<dbReference type="InterPro" id="IPR001343">
    <property type="entry name" value="Hemolysn_Ca-bd"/>
</dbReference>
<comment type="subcellular location">
    <subcellularLocation>
        <location evidence="1">Secreted</location>
    </subcellularLocation>
</comment>
<dbReference type="RefSeq" id="WP_424991622.1">
    <property type="nucleotide sequence ID" value="NZ_SNZP01000004.1"/>
</dbReference>
<evidence type="ECO:0000256" key="2">
    <source>
        <dbReference type="ARBA" id="ARBA00022525"/>
    </source>
</evidence>
<comment type="caution">
    <text evidence="3">The sequence shown here is derived from an EMBL/GenBank/DDBJ whole genome shotgun (WGS) entry which is preliminary data.</text>
</comment>
<dbReference type="EMBL" id="SNZP01000004">
    <property type="protein sequence ID" value="TDR80589.1"/>
    <property type="molecule type" value="Genomic_DNA"/>
</dbReference>
<dbReference type="Proteomes" id="UP000295611">
    <property type="component" value="Unassembled WGS sequence"/>
</dbReference>
<protein>
    <submittedName>
        <fullName evidence="3">Putative secreted protein (Type I secretion substrate)</fullName>
    </submittedName>
</protein>
<dbReference type="PROSITE" id="PS00330">
    <property type="entry name" value="HEMOLYSIN_CALCIUM"/>
    <property type="match status" value="3"/>
</dbReference>
<organism evidence="3 4">
    <name type="scientific">Paludibacterium purpuratum</name>
    <dbReference type="NCBI Taxonomy" id="1144873"/>
    <lineage>
        <taxon>Bacteria</taxon>
        <taxon>Pseudomonadati</taxon>
        <taxon>Pseudomonadota</taxon>
        <taxon>Betaproteobacteria</taxon>
        <taxon>Neisseriales</taxon>
        <taxon>Chromobacteriaceae</taxon>
        <taxon>Paludibacterium</taxon>
    </lineage>
</organism>
<dbReference type="PANTHER" id="PTHR38340:SF1">
    <property type="entry name" value="S-LAYER PROTEIN"/>
    <property type="match status" value="1"/>
</dbReference>
<dbReference type="PRINTS" id="PR00313">
    <property type="entry name" value="CABNDNGRPT"/>
</dbReference>
<dbReference type="InterPro" id="IPR011049">
    <property type="entry name" value="Serralysin-like_metalloprot_C"/>
</dbReference>
<name>A0A4V3DVH3_9NEIS</name>
<dbReference type="Pfam" id="PF00353">
    <property type="entry name" value="HemolysinCabind"/>
    <property type="match status" value="2"/>
</dbReference>
<dbReference type="GO" id="GO:0005615">
    <property type="term" value="C:extracellular space"/>
    <property type="evidence" value="ECO:0007669"/>
    <property type="project" value="InterPro"/>
</dbReference>
<evidence type="ECO:0000313" key="3">
    <source>
        <dbReference type="EMBL" id="TDR80589.1"/>
    </source>
</evidence>
<gene>
    <name evidence="3" type="ORF">DFP86_10487</name>
</gene>
<keyword evidence="4" id="KW-1185">Reference proteome</keyword>
<dbReference type="PANTHER" id="PTHR38340">
    <property type="entry name" value="S-LAYER PROTEIN"/>
    <property type="match status" value="1"/>
</dbReference>
<reference evidence="3 4" key="1">
    <citation type="submission" date="2019-03" db="EMBL/GenBank/DDBJ databases">
        <title>Genomic Encyclopedia of Type Strains, Phase III (KMG-III): the genomes of soil and plant-associated and newly described type strains.</title>
        <authorList>
            <person name="Whitman W."/>
        </authorList>
    </citation>
    <scope>NUCLEOTIDE SEQUENCE [LARGE SCALE GENOMIC DNA]</scope>
    <source>
        <strain evidence="3 4">CECT 8976</strain>
    </source>
</reference>
<dbReference type="InterPro" id="IPR018511">
    <property type="entry name" value="Hemolysin-typ_Ca-bd_CS"/>
</dbReference>
<evidence type="ECO:0000313" key="4">
    <source>
        <dbReference type="Proteomes" id="UP000295611"/>
    </source>
</evidence>